<evidence type="ECO:0000313" key="2">
    <source>
        <dbReference type="EMBL" id="QZO00834.1"/>
    </source>
</evidence>
<sequence>MVGLARRAGLTLGALGTILAFAATPAPVAAGEADAPRDFRSTQALVEAPLFLSMAEIDAAFSRLDAERVGANKPVPGFMSYWESSGVGYGQGERAGRIGSGASTQMRIGLDRETRPGLIIGAMASAGFGGVGSGDLGARAYGRHVDFYAKFNEGRVFAKALVGASQFGFGAIERGEAGDQCQAAASSVVARASGQIGASTKIAGITITPMLTASALGDRLSGYSERGGSGAASFGARSAVAAIGAARLSGSRSFRLDSKRKLKVEAFVGGEGVMGFSSSKLKASVGGERVDAIAMGGSPTGRGLVGGLGVGTSLMEGVTVQVNYDYGRRDGVSTRATRGRLGVSF</sequence>
<dbReference type="KEGG" id="cmet:K6K41_04005"/>
<organism evidence="2 3">
    <name type="scientific">Chenggangzhangella methanolivorans</name>
    <dbReference type="NCBI Taxonomy" id="1437009"/>
    <lineage>
        <taxon>Bacteria</taxon>
        <taxon>Pseudomonadati</taxon>
        <taxon>Pseudomonadota</taxon>
        <taxon>Alphaproteobacteria</taxon>
        <taxon>Hyphomicrobiales</taxon>
        <taxon>Methylopilaceae</taxon>
        <taxon>Chenggangzhangella</taxon>
    </lineage>
</organism>
<accession>A0A9E6RCM1</accession>
<dbReference type="Gene3D" id="2.40.128.130">
    <property type="entry name" value="Autotransporter beta-domain"/>
    <property type="match status" value="1"/>
</dbReference>
<feature type="chain" id="PRO_5038475667" description="Autotransporter domain-containing protein" evidence="1">
    <location>
        <begin position="23"/>
        <end position="345"/>
    </location>
</feature>
<feature type="signal peptide" evidence="1">
    <location>
        <begin position="1"/>
        <end position="22"/>
    </location>
</feature>
<protein>
    <recommendedName>
        <fullName evidence="4">Autotransporter domain-containing protein</fullName>
    </recommendedName>
</protein>
<gene>
    <name evidence="2" type="ORF">K6K41_04005</name>
</gene>
<keyword evidence="1" id="KW-0732">Signal</keyword>
<name>A0A9E6RCM1_9HYPH</name>
<dbReference type="RefSeq" id="WP_261404031.1">
    <property type="nucleotide sequence ID" value="NZ_CP081869.1"/>
</dbReference>
<reference evidence="2" key="1">
    <citation type="submission" date="2021-08" db="EMBL/GenBank/DDBJ databases">
        <authorList>
            <person name="Zhang H."/>
            <person name="Xu M."/>
            <person name="Yu Z."/>
            <person name="Yang L."/>
            <person name="Cai Y."/>
        </authorList>
    </citation>
    <scope>NUCLEOTIDE SEQUENCE</scope>
    <source>
        <strain evidence="2">CHL1</strain>
    </source>
</reference>
<dbReference type="Proteomes" id="UP000825701">
    <property type="component" value="Chromosome"/>
</dbReference>
<dbReference type="EMBL" id="CP081869">
    <property type="protein sequence ID" value="QZO00834.1"/>
    <property type="molecule type" value="Genomic_DNA"/>
</dbReference>
<keyword evidence="3" id="KW-1185">Reference proteome</keyword>
<proteinExistence type="predicted"/>
<dbReference type="AlphaFoldDB" id="A0A9E6RCM1"/>
<evidence type="ECO:0008006" key="4">
    <source>
        <dbReference type="Google" id="ProtNLM"/>
    </source>
</evidence>
<evidence type="ECO:0000256" key="1">
    <source>
        <dbReference type="SAM" id="SignalP"/>
    </source>
</evidence>
<evidence type="ECO:0000313" key="3">
    <source>
        <dbReference type="Proteomes" id="UP000825701"/>
    </source>
</evidence>
<dbReference type="SUPFAM" id="SSF103515">
    <property type="entry name" value="Autotransporter"/>
    <property type="match status" value="1"/>
</dbReference>
<dbReference type="InterPro" id="IPR036709">
    <property type="entry name" value="Autotransporte_beta_dom_sf"/>
</dbReference>